<evidence type="ECO:0000256" key="1">
    <source>
        <dbReference type="ARBA" id="ARBA00010945"/>
    </source>
</evidence>
<reference evidence="3" key="1">
    <citation type="submission" date="2021-05" db="EMBL/GenBank/DDBJ databases">
        <title>Complete genome sequence of the cellulolytic planctomycete Telmatocola sphagniphila SP2T and characterization of the first cellulase from planctomycetes.</title>
        <authorList>
            <person name="Rakitin A.L."/>
            <person name="Beletsky A.V."/>
            <person name="Naumoff D.G."/>
            <person name="Kulichevskaya I.S."/>
            <person name="Mardanov A.V."/>
            <person name="Ravin N.V."/>
            <person name="Dedysh S.N."/>
        </authorList>
    </citation>
    <scope>NUCLEOTIDE SEQUENCE</scope>
    <source>
        <strain evidence="3">SP2T</strain>
    </source>
</reference>
<dbReference type="KEGG" id="tsph:KIH39_22330"/>
<dbReference type="RefSeq" id="WP_213495559.1">
    <property type="nucleotide sequence ID" value="NZ_CP074694.1"/>
</dbReference>
<evidence type="ECO:0000313" key="4">
    <source>
        <dbReference type="Proteomes" id="UP000676194"/>
    </source>
</evidence>
<proteinExistence type="inferred from homology"/>
<gene>
    <name evidence="3" type="ORF">KIH39_22330</name>
</gene>
<evidence type="ECO:0000259" key="2">
    <source>
        <dbReference type="PROSITE" id="PS50173"/>
    </source>
</evidence>
<dbReference type="InterPro" id="IPR043128">
    <property type="entry name" value="Rev_trsase/Diguanyl_cyclase"/>
</dbReference>
<dbReference type="PANTHER" id="PTHR11076">
    <property type="entry name" value="DNA REPAIR POLYMERASE UMUC / TRANSFERASE FAMILY MEMBER"/>
    <property type="match status" value="1"/>
</dbReference>
<keyword evidence="4" id="KW-1185">Reference proteome</keyword>
<dbReference type="EMBL" id="CP074694">
    <property type="protein sequence ID" value="QVL31554.1"/>
    <property type="molecule type" value="Genomic_DNA"/>
</dbReference>
<feature type="domain" description="UmuC" evidence="2">
    <location>
        <begin position="6"/>
        <end position="181"/>
    </location>
</feature>
<dbReference type="Proteomes" id="UP000676194">
    <property type="component" value="Chromosome"/>
</dbReference>
<accession>A0A8E6B5A1</accession>
<dbReference type="InterPro" id="IPR001126">
    <property type="entry name" value="UmuC"/>
</dbReference>
<dbReference type="Gene3D" id="1.10.150.20">
    <property type="entry name" value="5' to 3' exonuclease, C-terminal subdomain"/>
    <property type="match status" value="1"/>
</dbReference>
<dbReference type="Gene3D" id="3.30.70.270">
    <property type="match status" value="1"/>
</dbReference>
<dbReference type="GO" id="GO:0009432">
    <property type="term" value="P:SOS response"/>
    <property type="evidence" value="ECO:0007669"/>
    <property type="project" value="TreeGrafter"/>
</dbReference>
<dbReference type="Pfam" id="PF11799">
    <property type="entry name" value="IMS_C"/>
    <property type="match status" value="1"/>
</dbReference>
<protein>
    <submittedName>
        <fullName evidence="3">Nucleotidyltransferase</fullName>
    </submittedName>
</protein>
<dbReference type="Gene3D" id="3.40.1170.60">
    <property type="match status" value="1"/>
</dbReference>
<evidence type="ECO:0000313" key="3">
    <source>
        <dbReference type="EMBL" id="QVL31554.1"/>
    </source>
</evidence>
<dbReference type="GO" id="GO:0005829">
    <property type="term" value="C:cytosol"/>
    <property type="evidence" value="ECO:0007669"/>
    <property type="project" value="TreeGrafter"/>
</dbReference>
<dbReference type="GO" id="GO:0042276">
    <property type="term" value="P:error-prone translesion synthesis"/>
    <property type="evidence" value="ECO:0007669"/>
    <property type="project" value="TreeGrafter"/>
</dbReference>
<dbReference type="GO" id="GO:0003684">
    <property type="term" value="F:damaged DNA binding"/>
    <property type="evidence" value="ECO:0007669"/>
    <property type="project" value="InterPro"/>
</dbReference>
<dbReference type="SUPFAM" id="SSF56672">
    <property type="entry name" value="DNA/RNA polymerases"/>
    <property type="match status" value="1"/>
</dbReference>
<sequence length="405" mass="45534">MARPLIAHLDADCFYVSAERVRFPWLRGKPVGVLGNQGACVIAKSYEMKAAGVKTGTTVWEAQALCPEGIYVKRDFRWYEVLSRDMLEIVRRYSSCSEFYSIDEFFFTVDDPSPQLLAQKIQQEISNQIGVPVTIGVARSRTLAKLISDTAKPFGAKALFTPEEERELLARLSVSEITGIASRRAKTLMDRGIRTCLDFINADRKLILQLITKVGEGLWYELRGEPVIRINTERTPHKFLSRGGSMAGKVYDPRVLHAWLVRNVERLIEELNWYQVHAGKLTLFLSYADDRPSLGGEGPLDGPTDRFDELLESAKVALARAYRPGWVATHMHVIAGDLRRAGCRQASLFPPPEEPAKAVAEIKKKINERIGRFAVRSAATLPLREIYSDTTHSFDICDIKGKTCF</sequence>
<organism evidence="3 4">
    <name type="scientific">Telmatocola sphagniphila</name>
    <dbReference type="NCBI Taxonomy" id="1123043"/>
    <lineage>
        <taxon>Bacteria</taxon>
        <taxon>Pseudomonadati</taxon>
        <taxon>Planctomycetota</taxon>
        <taxon>Planctomycetia</taxon>
        <taxon>Gemmatales</taxon>
        <taxon>Gemmataceae</taxon>
    </lineage>
</organism>
<dbReference type="AlphaFoldDB" id="A0A8E6B5A1"/>
<dbReference type="GO" id="GO:0003887">
    <property type="term" value="F:DNA-directed DNA polymerase activity"/>
    <property type="evidence" value="ECO:0007669"/>
    <property type="project" value="TreeGrafter"/>
</dbReference>
<dbReference type="Pfam" id="PF00817">
    <property type="entry name" value="IMS"/>
    <property type="match status" value="1"/>
</dbReference>
<dbReference type="InterPro" id="IPR050116">
    <property type="entry name" value="DNA_polymerase-Y"/>
</dbReference>
<name>A0A8E6B5A1_9BACT</name>
<dbReference type="GO" id="GO:0006281">
    <property type="term" value="P:DNA repair"/>
    <property type="evidence" value="ECO:0007669"/>
    <property type="project" value="InterPro"/>
</dbReference>
<dbReference type="InterPro" id="IPR043502">
    <property type="entry name" value="DNA/RNA_pol_sf"/>
</dbReference>
<dbReference type="InterPro" id="IPR017961">
    <property type="entry name" value="DNA_pol_Y-fam_little_finger"/>
</dbReference>
<dbReference type="PROSITE" id="PS50173">
    <property type="entry name" value="UMUC"/>
    <property type="match status" value="1"/>
</dbReference>
<comment type="similarity">
    <text evidence="1">Belongs to the DNA polymerase type-Y family.</text>
</comment>
<dbReference type="PANTHER" id="PTHR11076:SF34">
    <property type="entry name" value="PROTEIN UMUC"/>
    <property type="match status" value="1"/>
</dbReference>